<keyword evidence="5 7" id="KW-0560">Oxidoreductase</keyword>
<dbReference type="GO" id="GO:0070401">
    <property type="term" value="F:NADP+ binding"/>
    <property type="evidence" value="ECO:0007669"/>
    <property type="project" value="InterPro"/>
</dbReference>
<comment type="similarity">
    <text evidence="7">Belongs to the NAGSA dehydrogenase family. Type 1 subfamily.</text>
</comment>
<dbReference type="Pfam" id="PF01118">
    <property type="entry name" value="Semialdhyde_dh"/>
    <property type="match status" value="1"/>
</dbReference>
<dbReference type="InterPro" id="IPR050085">
    <property type="entry name" value="AGPR"/>
</dbReference>
<evidence type="ECO:0000313" key="11">
    <source>
        <dbReference type="Proteomes" id="UP001278995"/>
    </source>
</evidence>
<dbReference type="PANTHER" id="PTHR32338:SF10">
    <property type="entry name" value="N-ACETYL-GAMMA-GLUTAMYL-PHOSPHATE REDUCTASE, CHLOROPLASTIC-RELATED"/>
    <property type="match status" value="1"/>
</dbReference>
<dbReference type="GO" id="GO:0003942">
    <property type="term" value="F:N-acetyl-gamma-glutamyl-phosphate reductase activity"/>
    <property type="evidence" value="ECO:0007669"/>
    <property type="project" value="UniProtKB-UniRule"/>
</dbReference>
<dbReference type="Pfam" id="PF22698">
    <property type="entry name" value="Semialdhyde_dhC_1"/>
    <property type="match status" value="1"/>
</dbReference>
<dbReference type="RefSeq" id="WP_248103513.1">
    <property type="nucleotide sequence ID" value="NZ_JAXHPE010000001.1"/>
</dbReference>
<evidence type="ECO:0000256" key="3">
    <source>
        <dbReference type="ARBA" id="ARBA00022605"/>
    </source>
</evidence>
<reference evidence="10 11" key="1">
    <citation type="submission" date="2023-11" db="EMBL/GenBank/DDBJ databases">
        <title>The common occurrence of Acinetobacte faecalis in cattle feces and its emended description.</title>
        <authorList>
            <person name="Kyselkova M."/>
            <person name="Xanthopoulou K."/>
            <person name="Shestivska V."/>
            <person name="Spanelova P."/>
            <person name="Maixnerova M."/>
            <person name="Higgins P.G."/>
            <person name="Nemec A."/>
        </authorList>
    </citation>
    <scope>NUCLEOTIDE SEQUENCE [LARGE SCALE GENOMIC DNA]</scope>
    <source>
        <strain evidence="10 11">ANC 7483</strain>
    </source>
</reference>
<dbReference type="SUPFAM" id="SSF55347">
    <property type="entry name" value="Glyceraldehyde-3-phosphate dehydrogenase-like, C-terminal domain"/>
    <property type="match status" value="1"/>
</dbReference>
<feature type="active site" evidence="7 8">
    <location>
        <position position="149"/>
    </location>
</feature>
<organism evidence="10 11">
    <name type="scientific">Acinetobacter faecalis</name>
    <dbReference type="NCBI Taxonomy" id="2665161"/>
    <lineage>
        <taxon>Bacteria</taxon>
        <taxon>Pseudomonadati</taxon>
        <taxon>Pseudomonadota</taxon>
        <taxon>Gammaproteobacteria</taxon>
        <taxon>Moraxellales</taxon>
        <taxon>Moraxellaceae</taxon>
        <taxon>Acinetobacter</taxon>
    </lineage>
</organism>
<name>A0AB35V0T2_9GAMM</name>
<dbReference type="Gene3D" id="3.40.50.720">
    <property type="entry name" value="NAD(P)-binding Rossmann-like Domain"/>
    <property type="match status" value="1"/>
</dbReference>
<dbReference type="PROSITE" id="PS01224">
    <property type="entry name" value="ARGC"/>
    <property type="match status" value="1"/>
</dbReference>
<dbReference type="HAMAP" id="MF_00150">
    <property type="entry name" value="ArgC_type1"/>
    <property type="match status" value="1"/>
</dbReference>
<feature type="domain" description="Semialdehyde dehydrogenase NAD-binding" evidence="9">
    <location>
        <begin position="3"/>
        <end position="141"/>
    </location>
</feature>
<accession>A0AB35V0T2</accession>
<keyword evidence="3 7" id="KW-0028">Amino-acid biosynthesis</keyword>
<dbReference type="CDD" id="cd23934">
    <property type="entry name" value="AGPR_1_C"/>
    <property type="match status" value="1"/>
</dbReference>
<evidence type="ECO:0000256" key="8">
    <source>
        <dbReference type="PROSITE-ProRule" id="PRU10010"/>
    </source>
</evidence>
<comment type="function">
    <text evidence="7">Catalyzes the NADPH-dependent reduction of N-acetyl-5-glutamyl phosphate to yield N-acetyl-L-glutamate 5-semialdehyde.</text>
</comment>
<comment type="pathway">
    <text evidence="1 7">Amino-acid biosynthesis; L-arginine biosynthesis; N(2)-acetyl-L-ornithine from L-glutamate: step 3/4.</text>
</comment>
<dbReference type="GO" id="GO:0051287">
    <property type="term" value="F:NAD binding"/>
    <property type="evidence" value="ECO:0007669"/>
    <property type="project" value="InterPro"/>
</dbReference>
<comment type="subcellular location">
    <subcellularLocation>
        <location evidence="7">Cytoplasm</location>
    </subcellularLocation>
</comment>
<dbReference type="GO" id="GO:0006526">
    <property type="term" value="P:L-arginine biosynthetic process"/>
    <property type="evidence" value="ECO:0007669"/>
    <property type="project" value="UniProtKB-UniRule"/>
</dbReference>
<sequence>MISVGIVGGTGYTGVELLRLLLRHPNVQVAVLTSRTEAGRRVNDMFPSLRGQTDLKYSDLDIQELKKCDVVFFATPHGVAMKHAEELVAANTKVVDLAADFRLQDLAQFEKWYGLEHACPDVLKASAYGLSELNREKIKQANVIGNPGCYPTTVQLGLAPVLKAAEALVKPESIIIDAKSGVSGAGRKASLGMIYSENADNFKAYGVAGHRHHPEIVEALENISGQKGVFDHILFVPHLVPMIRGMFSTIYIDLTEAGQTADLQSLYEQFYANEQFVDVMPAGSSPETRSVRGANQLRIALYKPQPQKLVILVVQDNLVKGAAGQAVQNMNLMFNFAENAGLDVIGLLP</sequence>
<dbReference type="NCBIfam" id="TIGR01850">
    <property type="entry name" value="argC"/>
    <property type="match status" value="1"/>
</dbReference>
<dbReference type="EC" id="1.2.1.38" evidence="7"/>
<dbReference type="Proteomes" id="UP001278995">
    <property type="component" value="Unassembled WGS sequence"/>
</dbReference>
<keyword evidence="2 7" id="KW-0055">Arginine biosynthesis</keyword>
<dbReference type="AlphaFoldDB" id="A0AB35V0T2"/>
<keyword evidence="7" id="KW-0963">Cytoplasm</keyword>
<dbReference type="SUPFAM" id="SSF51735">
    <property type="entry name" value="NAD(P)-binding Rossmann-fold domains"/>
    <property type="match status" value="1"/>
</dbReference>
<evidence type="ECO:0000259" key="9">
    <source>
        <dbReference type="SMART" id="SM00859"/>
    </source>
</evidence>
<dbReference type="GO" id="GO:0005737">
    <property type="term" value="C:cytoplasm"/>
    <property type="evidence" value="ECO:0007669"/>
    <property type="project" value="UniProtKB-SubCell"/>
</dbReference>
<dbReference type="InterPro" id="IPR058924">
    <property type="entry name" value="AGPR_dimerisation_dom"/>
</dbReference>
<evidence type="ECO:0000256" key="1">
    <source>
        <dbReference type="ARBA" id="ARBA00004862"/>
    </source>
</evidence>
<proteinExistence type="inferred from homology"/>
<comment type="caution">
    <text evidence="10">The sequence shown here is derived from an EMBL/GenBank/DDBJ whole genome shotgun (WGS) entry which is preliminary data.</text>
</comment>
<evidence type="ECO:0000256" key="5">
    <source>
        <dbReference type="ARBA" id="ARBA00023002"/>
    </source>
</evidence>
<dbReference type="InterPro" id="IPR036291">
    <property type="entry name" value="NAD(P)-bd_dom_sf"/>
</dbReference>
<dbReference type="Gene3D" id="3.30.360.10">
    <property type="entry name" value="Dihydrodipicolinate Reductase, domain 2"/>
    <property type="match status" value="1"/>
</dbReference>
<keyword evidence="4 7" id="KW-0521">NADP</keyword>
<dbReference type="InterPro" id="IPR023013">
    <property type="entry name" value="AGPR_AS"/>
</dbReference>
<dbReference type="EMBL" id="JAXHPL010000051">
    <property type="protein sequence ID" value="MDY6487400.1"/>
    <property type="molecule type" value="Genomic_DNA"/>
</dbReference>
<evidence type="ECO:0000256" key="4">
    <source>
        <dbReference type="ARBA" id="ARBA00022857"/>
    </source>
</evidence>
<evidence type="ECO:0000313" key="10">
    <source>
        <dbReference type="EMBL" id="MDY6487400.1"/>
    </source>
</evidence>
<evidence type="ECO:0000256" key="6">
    <source>
        <dbReference type="ARBA" id="ARBA00050557"/>
    </source>
</evidence>
<dbReference type="InterPro" id="IPR000534">
    <property type="entry name" value="Semialdehyde_DH_NAD-bd"/>
</dbReference>
<dbReference type="PANTHER" id="PTHR32338">
    <property type="entry name" value="N-ACETYL-GAMMA-GLUTAMYL-PHOSPHATE REDUCTASE, CHLOROPLASTIC-RELATED-RELATED"/>
    <property type="match status" value="1"/>
</dbReference>
<dbReference type="CDD" id="cd17895">
    <property type="entry name" value="AGPR_1_N"/>
    <property type="match status" value="1"/>
</dbReference>
<dbReference type="FunFam" id="3.30.360.10:FF:000014">
    <property type="entry name" value="N-acetyl-gamma-glutamyl-phosphate reductase"/>
    <property type="match status" value="1"/>
</dbReference>
<evidence type="ECO:0000256" key="2">
    <source>
        <dbReference type="ARBA" id="ARBA00022571"/>
    </source>
</evidence>
<dbReference type="InterPro" id="IPR000706">
    <property type="entry name" value="AGPR_type-1"/>
</dbReference>
<dbReference type="SMART" id="SM00859">
    <property type="entry name" value="Semialdhyde_dh"/>
    <property type="match status" value="1"/>
</dbReference>
<evidence type="ECO:0000256" key="7">
    <source>
        <dbReference type="HAMAP-Rule" id="MF_00150"/>
    </source>
</evidence>
<protein>
    <recommendedName>
        <fullName evidence="7">N-acetyl-gamma-glutamyl-phosphate reductase</fullName>
        <shortName evidence="7">AGPR</shortName>
        <ecNumber evidence="7">1.2.1.38</ecNumber>
    </recommendedName>
    <alternativeName>
        <fullName evidence="7">N-acetyl-glutamate semialdehyde dehydrogenase</fullName>
        <shortName evidence="7">NAGSA dehydrogenase</shortName>
    </alternativeName>
</protein>
<comment type="catalytic activity">
    <reaction evidence="6 7">
        <text>N-acetyl-L-glutamate 5-semialdehyde + phosphate + NADP(+) = N-acetyl-L-glutamyl 5-phosphate + NADPH + H(+)</text>
        <dbReference type="Rhea" id="RHEA:21588"/>
        <dbReference type="ChEBI" id="CHEBI:15378"/>
        <dbReference type="ChEBI" id="CHEBI:29123"/>
        <dbReference type="ChEBI" id="CHEBI:43474"/>
        <dbReference type="ChEBI" id="CHEBI:57783"/>
        <dbReference type="ChEBI" id="CHEBI:57936"/>
        <dbReference type="ChEBI" id="CHEBI:58349"/>
        <dbReference type="EC" id="1.2.1.38"/>
    </reaction>
</comment>
<gene>
    <name evidence="7 10" type="primary">argC</name>
    <name evidence="10" type="ORF">SKM51_09380</name>
</gene>